<dbReference type="AlphaFoldDB" id="A0A1B6FBN0"/>
<dbReference type="Pfam" id="PF17751">
    <property type="entry name" value="SKICH"/>
    <property type="match status" value="1"/>
</dbReference>
<evidence type="ECO:0000259" key="1">
    <source>
        <dbReference type="Pfam" id="PF17751"/>
    </source>
</evidence>
<protein>
    <recommendedName>
        <fullName evidence="1">SKICH domain-containing protein</fullName>
    </recommendedName>
</protein>
<proteinExistence type="predicted"/>
<sequence length="407" mass="47098">MNCVITNTSNLVQFKNIQNHVINLNAPFELVIEYSVGHGVKVTGNDWVALFPEGCKNWTSLDINQMITYEFVLRQPLRVTKEEKRYKIQLSLTGNKKLKYDLSYQFIYYNKFSDNVLGISNPFKFIEPVSRDVFAVSTIADHTNNNISGKGIVKENNFKVNKNRKPSKSSVQTKEVEVKNERDIDYQEKNHGRYNKRNRLSFMNKMDRRVVHGSSSDDRLVSNSSQFPSSCSNCHRVNALLSRQAELYSQVKNLAEMNNDLNQHNCWLQKQIELGQAAYQKLSVTLMHEREWKMFYHAAAQERVDYHYQVMVVDQMHPDLFTVREPPVLERQRSIDKTKLGSVLKLKAIIGSQEEKIRSLTKEIEELKGSRVQKVKAIVKDIEKLKIDSGDLQCNRSDQEENIGDAN</sequence>
<name>A0A1B6FBN0_9HEMI</name>
<dbReference type="EMBL" id="GECZ01022164">
    <property type="protein sequence ID" value="JAS47605.1"/>
    <property type="molecule type" value="Transcribed_RNA"/>
</dbReference>
<feature type="domain" description="SKICH" evidence="1">
    <location>
        <begin position="26"/>
        <end position="125"/>
    </location>
</feature>
<organism evidence="2">
    <name type="scientific">Cuerna arida</name>
    <dbReference type="NCBI Taxonomy" id="1464854"/>
    <lineage>
        <taxon>Eukaryota</taxon>
        <taxon>Metazoa</taxon>
        <taxon>Ecdysozoa</taxon>
        <taxon>Arthropoda</taxon>
        <taxon>Hexapoda</taxon>
        <taxon>Insecta</taxon>
        <taxon>Pterygota</taxon>
        <taxon>Neoptera</taxon>
        <taxon>Paraneoptera</taxon>
        <taxon>Hemiptera</taxon>
        <taxon>Auchenorrhyncha</taxon>
        <taxon>Membracoidea</taxon>
        <taxon>Cicadellidae</taxon>
        <taxon>Cicadellinae</taxon>
        <taxon>Proconiini</taxon>
        <taxon>Cuerna</taxon>
    </lineage>
</organism>
<dbReference type="Gene3D" id="2.60.40.2840">
    <property type="match status" value="1"/>
</dbReference>
<gene>
    <name evidence="2" type="ORF">g.13856</name>
</gene>
<accession>A0A1B6FBN0</accession>
<dbReference type="InterPro" id="IPR041611">
    <property type="entry name" value="SKICH"/>
</dbReference>
<reference evidence="2" key="1">
    <citation type="submission" date="2015-11" db="EMBL/GenBank/DDBJ databases">
        <title>De novo transcriptome assembly of four potential Pierce s Disease insect vectors from Arizona vineyards.</title>
        <authorList>
            <person name="Tassone E.E."/>
        </authorList>
    </citation>
    <scope>NUCLEOTIDE SEQUENCE</scope>
</reference>
<evidence type="ECO:0000313" key="2">
    <source>
        <dbReference type="EMBL" id="JAS47605.1"/>
    </source>
</evidence>